<dbReference type="RefSeq" id="WP_124079143.1">
    <property type="nucleotide sequence ID" value="NZ_UWPJ01000015.1"/>
</dbReference>
<protein>
    <submittedName>
        <fullName evidence="6">HTH-type transcriptional regulator DmlR</fullName>
    </submittedName>
</protein>
<proteinExistence type="inferred from homology"/>
<accession>A0A3P4AZY7</accession>
<dbReference type="EMBL" id="UWPJ01000015">
    <property type="protein sequence ID" value="VCU69623.1"/>
    <property type="molecule type" value="Genomic_DNA"/>
</dbReference>
<reference evidence="6 7" key="1">
    <citation type="submission" date="2018-10" db="EMBL/GenBank/DDBJ databases">
        <authorList>
            <person name="Criscuolo A."/>
        </authorList>
    </citation>
    <scope>NUCLEOTIDE SEQUENCE [LARGE SCALE GENOMIC DNA]</scope>
    <source>
        <strain evidence="6">DnA1</strain>
    </source>
</reference>
<dbReference type="GO" id="GO:0003677">
    <property type="term" value="F:DNA binding"/>
    <property type="evidence" value="ECO:0007669"/>
    <property type="project" value="UniProtKB-KW"/>
</dbReference>
<dbReference type="InterPro" id="IPR000847">
    <property type="entry name" value="LysR_HTH_N"/>
</dbReference>
<dbReference type="FunFam" id="1.10.10.10:FF:000001">
    <property type="entry name" value="LysR family transcriptional regulator"/>
    <property type="match status" value="1"/>
</dbReference>
<name>A0A3P4AZY7_9BURK</name>
<dbReference type="Gene3D" id="3.40.190.290">
    <property type="match status" value="1"/>
</dbReference>
<dbReference type="InterPro" id="IPR036390">
    <property type="entry name" value="WH_DNA-bd_sf"/>
</dbReference>
<dbReference type="Proteomes" id="UP000277294">
    <property type="component" value="Unassembled WGS sequence"/>
</dbReference>
<dbReference type="GO" id="GO:0003700">
    <property type="term" value="F:DNA-binding transcription factor activity"/>
    <property type="evidence" value="ECO:0007669"/>
    <property type="project" value="InterPro"/>
</dbReference>
<keyword evidence="4" id="KW-0804">Transcription</keyword>
<comment type="similarity">
    <text evidence="1">Belongs to the LysR transcriptional regulatory family.</text>
</comment>
<dbReference type="SUPFAM" id="SSF46785">
    <property type="entry name" value="Winged helix' DNA-binding domain"/>
    <property type="match status" value="1"/>
</dbReference>
<keyword evidence="7" id="KW-1185">Reference proteome</keyword>
<dbReference type="InterPro" id="IPR005119">
    <property type="entry name" value="LysR_subst-bd"/>
</dbReference>
<feature type="domain" description="HTH lysR-type" evidence="5">
    <location>
        <begin position="1"/>
        <end position="59"/>
    </location>
</feature>
<organism evidence="6 7">
    <name type="scientific">Pigmentiphaga humi</name>
    <dbReference type="NCBI Taxonomy" id="2478468"/>
    <lineage>
        <taxon>Bacteria</taxon>
        <taxon>Pseudomonadati</taxon>
        <taxon>Pseudomonadota</taxon>
        <taxon>Betaproteobacteria</taxon>
        <taxon>Burkholderiales</taxon>
        <taxon>Alcaligenaceae</taxon>
        <taxon>Pigmentiphaga</taxon>
    </lineage>
</organism>
<dbReference type="PROSITE" id="PS50931">
    <property type="entry name" value="HTH_LYSR"/>
    <property type="match status" value="1"/>
</dbReference>
<gene>
    <name evidence="6" type="primary">dmlR_11</name>
    <name evidence="6" type="ORF">PIGHUM_01686</name>
</gene>
<dbReference type="InterPro" id="IPR058163">
    <property type="entry name" value="LysR-type_TF_proteobact-type"/>
</dbReference>
<evidence type="ECO:0000313" key="6">
    <source>
        <dbReference type="EMBL" id="VCU69623.1"/>
    </source>
</evidence>
<keyword evidence="3" id="KW-0238">DNA-binding</keyword>
<dbReference type="CDD" id="cd08422">
    <property type="entry name" value="PBP2_CrgA_like"/>
    <property type="match status" value="1"/>
</dbReference>
<dbReference type="SUPFAM" id="SSF53850">
    <property type="entry name" value="Periplasmic binding protein-like II"/>
    <property type="match status" value="1"/>
</dbReference>
<evidence type="ECO:0000256" key="1">
    <source>
        <dbReference type="ARBA" id="ARBA00009437"/>
    </source>
</evidence>
<dbReference type="PANTHER" id="PTHR30537">
    <property type="entry name" value="HTH-TYPE TRANSCRIPTIONAL REGULATOR"/>
    <property type="match status" value="1"/>
</dbReference>
<evidence type="ECO:0000256" key="4">
    <source>
        <dbReference type="ARBA" id="ARBA00023163"/>
    </source>
</evidence>
<evidence type="ECO:0000259" key="5">
    <source>
        <dbReference type="PROSITE" id="PS50931"/>
    </source>
</evidence>
<dbReference type="InterPro" id="IPR036388">
    <property type="entry name" value="WH-like_DNA-bd_sf"/>
</dbReference>
<dbReference type="PANTHER" id="PTHR30537:SF5">
    <property type="entry name" value="HTH-TYPE TRANSCRIPTIONAL ACTIVATOR TTDR-RELATED"/>
    <property type="match status" value="1"/>
</dbReference>
<keyword evidence="2" id="KW-0805">Transcription regulation</keyword>
<dbReference type="AlphaFoldDB" id="A0A3P4AZY7"/>
<evidence type="ECO:0000313" key="7">
    <source>
        <dbReference type="Proteomes" id="UP000277294"/>
    </source>
</evidence>
<dbReference type="Pfam" id="PF00126">
    <property type="entry name" value="HTH_1"/>
    <property type="match status" value="1"/>
</dbReference>
<evidence type="ECO:0000256" key="3">
    <source>
        <dbReference type="ARBA" id="ARBA00023125"/>
    </source>
</evidence>
<sequence length="326" mass="34508">MNKLLCMHAFARVAESSSVATAGEKLGLSASAVAKCIARLEGELGVQLVARTTRAMRLTDLGEVYYRQCRAILAEIEEGEALLKRGHAEPDGTLALRVPAAFGQSVLMPGLARFQSRYPKVQLRIRLGDRPVDLLAEGLDMAVVTGPLPSSTCIARTLAHGRMVAAASPDYLARHGVPTHPSELPAHRCITMEGSSWSFVQDGVPVHAAVRAQASVDSELALRAAALGGAGIIHTCSWTVGNELRSGALVAVLEEFTPSPIQLMAVCAPQRYMPGKMRAMLDFLHGLMQEDAPAAPEAALRAPAARAPEFAAARPATAAACRRAHA</sequence>
<dbReference type="OrthoDB" id="9813056at2"/>
<dbReference type="Gene3D" id="1.10.10.10">
    <property type="entry name" value="Winged helix-like DNA-binding domain superfamily/Winged helix DNA-binding domain"/>
    <property type="match status" value="1"/>
</dbReference>
<dbReference type="Pfam" id="PF03466">
    <property type="entry name" value="LysR_substrate"/>
    <property type="match status" value="1"/>
</dbReference>
<evidence type="ECO:0000256" key="2">
    <source>
        <dbReference type="ARBA" id="ARBA00023015"/>
    </source>
</evidence>